<comment type="similarity">
    <text evidence="7">Belongs to the polygalacturonase-inhibiting protein family.</text>
</comment>
<dbReference type="PANTHER" id="PTHR48059:SF4">
    <property type="entry name" value="POLYGALACTURONASE INHIBITOR 1-RELATED"/>
    <property type="match status" value="1"/>
</dbReference>
<evidence type="ECO:0000256" key="5">
    <source>
        <dbReference type="ARBA" id="ARBA00022737"/>
    </source>
</evidence>
<dbReference type="InterPro" id="IPR001611">
    <property type="entry name" value="Leu-rich_rpt"/>
</dbReference>
<dbReference type="FunFam" id="3.80.10.10:FF:000400">
    <property type="entry name" value="Nuclear pore complex protein NUP107"/>
    <property type="match status" value="1"/>
</dbReference>
<evidence type="ECO:0000256" key="8">
    <source>
        <dbReference type="SAM" id="SignalP"/>
    </source>
</evidence>
<reference evidence="10" key="1">
    <citation type="submission" date="2022-04" db="EMBL/GenBank/DDBJ databases">
        <title>Carnegiea gigantea Genome sequencing and assembly v2.</title>
        <authorList>
            <person name="Copetti D."/>
            <person name="Sanderson M.J."/>
            <person name="Burquez A."/>
            <person name="Wojciechowski M.F."/>
        </authorList>
    </citation>
    <scope>NUCLEOTIDE SEQUENCE</scope>
    <source>
        <strain evidence="10">SGP5-SGP5p</strain>
        <tissue evidence="10">Aerial part</tissue>
    </source>
</reference>
<dbReference type="OrthoDB" id="676979at2759"/>
<dbReference type="Pfam" id="PF13855">
    <property type="entry name" value="LRR_8"/>
    <property type="match status" value="1"/>
</dbReference>
<evidence type="ECO:0000313" key="11">
    <source>
        <dbReference type="Proteomes" id="UP001153076"/>
    </source>
</evidence>
<evidence type="ECO:0000256" key="6">
    <source>
        <dbReference type="ARBA" id="ARBA00023136"/>
    </source>
</evidence>
<keyword evidence="4 8" id="KW-0732">Signal</keyword>
<dbReference type="GO" id="GO:0016020">
    <property type="term" value="C:membrane"/>
    <property type="evidence" value="ECO:0007669"/>
    <property type="project" value="UniProtKB-SubCell"/>
</dbReference>
<protein>
    <recommendedName>
        <fullName evidence="9">Leucine-rich repeat-containing N-terminal plant-type domain-containing protein</fullName>
    </recommendedName>
</protein>
<keyword evidence="3" id="KW-0433">Leucine-rich repeat</keyword>
<sequence length="344" mass="37981">MEIHPKISPLFLFSILISFSFMITLSHTAELCHPSDENALLEIKSRLGPNLSFFDTWRPNTDCCSWINVACDKRTHRVNYLAVGQNRDLSGQIPSVVGQLSHLETLWFNDMPGLTGPIPSALSNLANLKELMLARTNLTGPIPSFLGRLTKLTDLDLSENRLYGPIPGSLSQLSNLQQLKIFKNQLTGSIPESFGSFKKLFFQAYENQLSGPVPRSLVRADFSWVDLSSNQLTGDASVLFGRRKRAAYINLNNNAVSFDLSKVEFPSKLQGLDLSHNVIYGSIPQQLAKLPLKVLNVSYNQLCGPIPTGLTQFGSDAFASNKCLCGAPLAPCKSISLFFHPSFM</sequence>
<dbReference type="Pfam" id="PF00560">
    <property type="entry name" value="LRR_1"/>
    <property type="match status" value="2"/>
</dbReference>
<dbReference type="InterPro" id="IPR032675">
    <property type="entry name" value="LRR_dom_sf"/>
</dbReference>
<feature type="chain" id="PRO_5040259481" description="Leucine-rich repeat-containing N-terminal plant-type domain-containing protein" evidence="8">
    <location>
        <begin position="29"/>
        <end position="344"/>
    </location>
</feature>
<proteinExistence type="inferred from homology"/>
<dbReference type="InterPro" id="IPR051848">
    <property type="entry name" value="PGIP"/>
</dbReference>
<evidence type="ECO:0000313" key="10">
    <source>
        <dbReference type="EMBL" id="KAJ8448502.1"/>
    </source>
</evidence>
<organism evidence="10 11">
    <name type="scientific">Carnegiea gigantea</name>
    <dbReference type="NCBI Taxonomy" id="171969"/>
    <lineage>
        <taxon>Eukaryota</taxon>
        <taxon>Viridiplantae</taxon>
        <taxon>Streptophyta</taxon>
        <taxon>Embryophyta</taxon>
        <taxon>Tracheophyta</taxon>
        <taxon>Spermatophyta</taxon>
        <taxon>Magnoliopsida</taxon>
        <taxon>eudicotyledons</taxon>
        <taxon>Gunneridae</taxon>
        <taxon>Pentapetalae</taxon>
        <taxon>Caryophyllales</taxon>
        <taxon>Cactineae</taxon>
        <taxon>Cactaceae</taxon>
        <taxon>Cactoideae</taxon>
        <taxon>Echinocereeae</taxon>
        <taxon>Carnegiea</taxon>
    </lineage>
</organism>
<evidence type="ECO:0000256" key="3">
    <source>
        <dbReference type="ARBA" id="ARBA00022614"/>
    </source>
</evidence>
<evidence type="ECO:0000256" key="1">
    <source>
        <dbReference type="ARBA" id="ARBA00004196"/>
    </source>
</evidence>
<keyword evidence="11" id="KW-1185">Reference proteome</keyword>
<dbReference type="PANTHER" id="PTHR48059">
    <property type="entry name" value="POLYGALACTURONASE INHIBITOR 1"/>
    <property type="match status" value="1"/>
</dbReference>
<feature type="signal peptide" evidence="8">
    <location>
        <begin position="1"/>
        <end position="28"/>
    </location>
</feature>
<dbReference type="Pfam" id="PF08263">
    <property type="entry name" value="LRRNT_2"/>
    <property type="match status" value="1"/>
</dbReference>
<evidence type="ECO:0000259" key="9">
    <source>
        <dbReference type="Pfam" id="PF08263"/>
    </source>
</evidence>
<name>A0A9Q1KTS1_9CARY</name>
<dbReference type="AlphaFoldDB" id="A0A9Q1KTS1"/>
<comment type="caution">
    <text evidence="10">The sequence shown here is derived from an EMBL/GenBank/DDBJ whole genome shotgun (WGS) entry which is preliminary data.</text>
</comment>
<dbReference type="Proteomes" id="UP001153076">
    <property type="component" value="Unassembled WGS sequence"/>
</dbReference>
<dbReference type="InterPro" id="IPR013210">
    <property type="entry name" value="LRR_N_plant-typ"/>
</dbReference>
<evidence type="ECO:0000256" key="2">
    <source>
        <dbReference type="ARBA" id="ARBA00004370"/>
    </source>
</evidence>
<feature type="domain" description="Leucine-rich repeat-containing N-terminal plant-type" evidence="9">
    <location>
        <begin position="33"/>
        <end position="72"/>
    </location>
</feature>
<gene>
    <name evidence="10" type="ORF">Cgig2_012146</name>
</gene>
<dbReference type="Gene3D" id="3.80.10.10">
    <property type="entry name" value="Ribonuclease Inhibitor"/>
    <property type="match status" value="1"/>
</dbReference>
<keyword evidence="6" id="KW-0472">Membrane</keyword>
<evidence type="ECO:0000256" key="4">
    <source>
        <dbReference type="ARBA" id="ARBA00022729"/>
    </source>
</evidence>
<accession>A0A9Q1KTS1</accession>
<evidence type="ECO:0000256" key="7">
    <source>
        <dbReference type="ARBA" id="ARBA00038043"/>
    </source>
</evidence>
<keyword evidence="5" id="KW-0677">Repeat</keyword>
<comment type="subcellular location">
    <subcellularLocation>
        <location evidence="1">Cell envelope</location>
    </subcellularLocation>
    <subcellularLocation>
        <location evidence="2">Membrane</location>
    </subcellularLocation>
</comment>
<dbReference type="EMBL" id="JAKOGI010000029">
    <property type="protein sequence ID" value="KAJ8448502.1"/>
    <property type="molecule type" value="Genomic_DNA"/>
</dbReference>
<dbReference type="SUPFAM" id="SSF52058">
    <property type="entry name" value="L domain-like"/>
    <property type="match status" value="1"/>
</dbReference>